<dbReference type="Gene3D" id="3.40.640.10">
    <property type="entry name" value="Type I PLP-dependent aspartate aminotransferase-like (Major domain)"/>
    <property type="match status" value="1"/>
</dbReference>
<dbReference type="eggNOG" id="COG0399">
    <property type="taxonomic scope" value="Bacteria"/>
</dbReference>
<dbReference type="HOGENOM" id="CLU_033332_2_0_12"/>
<dbReference type="EMBL" id="CP002659">
    <property type="protein sequence ID" value="AEC01890.1"/>
    <property type="molecule type" value="Genomic_DNA"/>
</dbReference>
<keyword evidence="2" id="KW-0663">Pyridoxal phosphate</keyword>
<proteinExistence type="inferred from homology"/>
<dbReference type="KEGG" id="scc:Spico_0662"/>
<reference evidence="4" key="1">
    <citation type="submission" date="2011-04" db="EMBL/GenBank/DDBJ databases">
        <title>The complete genome of Spirochaeta coccoides DSM 17374.</title>
        <authorList>
            <person name="Lucas S."/>
            <person name="Copeland A."/>
            <person name="Lapidus A."/>
            <person name="Bruce D."/>
            <person name="Goodwin L."/>
            <person name="Pitluck S."/>
            <person name="Peters L."/>
            <person name="Kyrpides N."/>
            <person name="Mavromatis K."/>
            <person name="Pagani I."/>
            <person name="Ivanova N."/>
            <person name="Ovchinnikova G."/>
            <person name="Lu M."/>
            <person name="Detter J.C."/>
            <person name="Tapia R."/>
            <person name="Han C."/>
            <person name="Land M."/>
            <person name="Hauser L."/>
            <person name="Markowitz V."/>
            <person name="Cheng J.-F."/>
            <person name="Hugenholtz P."/>
            <person name="Woyke T."/>
            <person name="Wu D."/>
            <person name="Spring S."/>
            <person name="Schroeder M."/>
            <person name="Brambilla E."/>
            <person name="Klenk H.-P."/>
            <person name="Eisen J.A."/>
        </authorList>
    </citation>
    <scope>NUCLEOTIDE SEQUENCE [LARGE SCALE GENOMIC DNA]</scope>
    <source>
        <strain evidence="4">ATCC BAA-1237 / DSM 17374 / SPN1</strain>
    </source>
</reference>
<dbReference type="PANTHER" id="PTHR30244:SF34">
    <property type="entry name" value="DTDP-4-AMINO-4,6-DIDEOXYGALACTOSE TRANSAMINASE"/>
    <property type="match status" value="1"/>
</dbReference>
<keyword evidence="4" id="KW-1185">Reference proteome</keyword>
<accession>F4GKX7</accession>
<dbReference type="SUPFAM" id="SSF53383">
    <property type="entry name" value="PLP-dependent transferases"/>
    <property type="match status" value="1"/>
</dbReference>
<dbReference type="Gene3D" id="3.90.1150.10">
    <property type="entry name" value="Aspartate Aminotransferase, domain 1"/>
    <property type="match status" value="1"/>
</dbReference>
<evidence type="ECO:0000313" key="3">
    <source>
        <dbReference type="EMBL" id="AEC01890.1"/>
    </source>
</evidence>
<dbReference type="GO" id="GO:0008483">
    <property type="term" value="F:transaminase activity"/>
    <property type="evidence" value="ECO:0007669"/>
    <property type="project" value="UniProtKB-KW"/>
</dbReference>
<keyword evidence="3" id="KW-0808">Transferase</keyword>
<reference evidence="3 4" key="2">
    <citation type="journal article" date="2012" name="Stand. Genomic Sci.">
        <title>Complete genome sequence of the termite hindgut bacterium Spirochaeta coccoides type strain (SPN1(T)), reclassification in the genus Sphaerochaeta as Sphaerochaeta coccoides comb. nov. and emendations of the family Spirochaetaceae and the genus Sphaerochaeta.</title>
        <authorList>
            <person name="Abt B."/>
            <person name="Han C."/>
            <person name="Scheuner C."/>
            <person name="Lu M."/>
            <person name="Lapidus A."/>
            <person name="Nolan M."/>
            <person name="Lucas S."/>
            <person name="Hammon N."/>
            <person name="Deshpande S."/>
            <person name="Cheng J.F."/>
            <person name="Tapia R."/>
            <person name="Goodwin L.A."/>
            <person name="Pitluck S."/>
            <person name="Liolios K."/>
            <person name="Pagani I."/>
            <person name="Ivanova N."/>
            <person name="Mavromatis K."/>
            <person name="Mikhailova N."/>
            <person name="Huntemann M."/>
            <person name="Pati A."/>
            <person name="Chen A."/>
            <person name="Palaniappan K."/>
            <person name="Land M."/>
            <person name="Hauser L."/>
            <person name="Brambilla E.M."/>
            <person name="Rohde M."/>
            <person name="Spring S."/>
            <person name="Gronow S."/>
            <person name="Goker M."/>
            <person name="Woyke T."/>
            <person name="Bristow J."/>
            <person name="Eisen J.A."/>
            <person name="Markowitz V."/>
            <person name="Hugenholtz P."/>
            <person name="Kyrpides N.C."/>
            <person name="Klenk H.P."/>
            <person name="Detter J.C."/>
        </authorList>
    </citation>
    <scope>NUCLEOTIDE SEQUENCE [LARGE SCALE GENOMIC DNA]</scope>
    <source>
        <strain evidence="4">ATCC BAA-1237 / DSM 17374 / SPN1</strain>
    </source>
</reference>
<dbReference type="InterPro" id="IPR015421">
    <property type="entry name" value="PyrdxlP-dep_Trfase_major"/>
</dbReference>
<evidence type="ECO:0000313" key="4">
    <source>
        <dbReference type="Proteomes" id="UP000007939"/>
    </source>
</evidence>
<organism evidence="3 4">
    <name type="scientific">Parasphaerochaeta coccoides (strain ATCC BAA-1237 / DSM 17374 / SPN1)</name>
    <name type="common">Sphaerochaeta coccoides</name>
    <dbReference type="NCBI Taxonomy" id="760011"/>
    <lineage>
        <taxon>Bacteria</taxon>
        <taxon>Pseudomonadati</taxon>
        <taxon>Spirochaetota</taxon>
        <taxon>Spirochaetia</taxon>
        <taxon>Spirochaetales</taxon>
        <taxon>Sphaerochaetaceae</taxon>
        <taxon>Parasphaerochaeta</taxon>
    </lineage>
</organism>
<dbReference type="GO" id="GO:0000271">
    <property type="term" value="P:polysaccharide biosynthetic process"/>
    <property type="evidence" value="ECO:0007669"/>
    <property type="project" value="TreeGrafter"/>
</dbReference>
<dbReference type="Pfam" id="PF01041">
    <property type="entry name" value="DegT_DnrJ_EryC1"/>
    <property type="match status" value="1"/>
</dbReference>
<evidence type="ECO:0000256" key="2">
    <source>
        <dbReference type="RuleBase" id="RU004508"/>
    </source>
</evidence>
<gene>
    <name evidence="3" type="ordered locus">Spico_0662</name>
</gene>
<dbReference type="GO" id="GO:0030170">
    <property type="term" value="F:pyridoxal phosphate binding"/>
    <property type="evidence" value="ECO:0007669"/>
    <property type="project" value="TreeGrafter"/>
</dbReference>
<protein>
    <submittedName>
        <fullName evidence="3">DegT/DnrJ/EryC1/StrS aminotransferase</fullName>
    </submittedName>
</protein>
<name>F4GKX7_PARC1</name>
<dbReference type="OrthoDB" id="357425at2"/>
<dbReference type="RefSeq" id="WP_013739286.1">
    <property type="nucleotide sequence ID" value="NC_015436.1"/>
</dbReference>
<comment type="similarity">
    <text evidence="1 2">Belongs to the DegT/DnrJ/EryC1 family.</text>
</comment>
<dbReference type="InterPro" id="IPR015422">
    <property type="entry name" value="PyrdxlP-dep_Trfase_small"/>
</dbReference>
<dbReference type="STRING" id="760011.Spico_0662"/>
<dbReference type="Proteomes" id="UP000007939">
    <property type="component" value="Chromosome"/>
</dbReference>
<sequence>MALIRFSKPTLRRSDMTAVLQTMVDEKIGPGERKKEFVRLFSTLIDQSESRGMALRSYPDALSVALQTLGAGEGSIIATSVLSPGVYARVASMLGATLVLGDIDPTTGCISLAEATRLAGEGAQILLLHEPSGTLPFEADYTTCGMKIVEDITESLGSKFEELIPGAQGDVIVCACEECNIVSTGGGAVCILAKKSKMTSFPDDILGSDLAFIEMPDMNAALGIVQIETFDLQVKRRMELYRQFKKSLMKTPHKVFGIKDIAFDANGHDFTVLLDSKPEDVAKFAAKYGISTLNPFDGCVGSAFTDRFDIFPHGIPMILRGMSFPIYPFLKSDDIETLNRVISHLP</sequence>
<dbReference type="AlphaFoldDB" id="F4GKX7"/>
<dbReference type="InterPro" id="IPR000653">
    <property type="entry name" value="DegT/StrS_aminotransferase"/>
</dbReference>
<dbReference type="PANTHER" id="PTHR30244">
    <property type="entry name" value="TRANSAMINASE"/>
    <property type="match status" value="1"/>
</dbReference>
<dbReference type="InterPro" id="IPR015424">
    <property type="entry name" value="PyrdxlP-dep_Trfase"/>
</dbReference>
<evidence type="ECO:0000256" key="1">
    <source>
        <dbReference type="ARBA" id="ARBA00037999"/>
    </source>
</evidence>
<keyword evidence="3" id="KW-0032">Aminotransferase</keyword>